<evidence type="ECO:0000313" key="2">
    <source>
        <dbReference type="EMBL" id="MDR9900270.1"/>
    </source>
</evidence>
<dbReference type="InterPro" id="IPR007560">
    <property type="entry name" value="Restrct_endonuc_IV_Mrr"/>
</dbReference>
<dbReference type="GO" id="GO:0003677">
    <property type="term" value="F:DNA binding"/>
    <property type="evidence" value="ECO:0007669"/>
    <property type="project" value="InterPro"/>
</dbReference>
<dbReference type="Proteomes" id="UP000667802">
    <property type="component" value="Unassembled WGS sequence"/>
</dbReference>
<sequence>MINTLNIKKPFKILIAQDWSKKQQGDFFEDLMAPVFQRLRWKVTQNVAFEGMQVDLYLKNLDTSEKGLVECKFQKNLIDAQIVKELLGEILITKYQYAYLVSTSELAGTSKAIIENFDNKDIKLIVWSGEKLTEIFMGAYNIILPDLNGIGINQVSTVTLLVTHKKDFIWVAEEIGEDGEPCRAIIIPISDNSFSQEQWKTYFSRYEIWKGLDIILLSKEQGDLKNKSILNSKTDIEKITLSRINQADSFDDYHRPCRPEDFVGRSQAQNKFWEFIKNVQDNKTDLRLVCFTGSTGVGKSSLIVKLKYECYQQYKDYFYIYDIDVTSVSTEKSNSFVASAIKKALQQAVNDGFIPLPNHKIIIESTEQPFFNSHSIQLVIDKLKETRKVIILFFDQFEEILTKDSLFNLYDIFKRSAFDIDALKENVVLGFCWRTDISLPAKNEAYFAWHELRRIRKDVDLNECPFSEQDSKALINRFDEYLIQQGKRSILQQKMRNWIIENCQNIPWLLKKICGDIYNQHLNQADFNNKKLITKFDIKEIFERDINRYIKTLEQEDCLNFIAANSPISKMELCNKFNHEVVNSLLSSKLVVETGNNYKIYWDIFREYLVDKKLPVIAINYRPRTRISTLIKVFRMLSHDSTTKSLAEKLLLKPSTVNNAVEDLKNFFQASVDRKNGNIAVPINLINLTDNELADYLAEQIESHLLVTEIYNRIKPDQWLWYEEFKRLMNQLSSKENLKTETQKDYTSRMLSWFCFAGLLEIRQNWLIARPIHPRQGKQKGKPLECEFNKKRIPKSRVNPGQLTLFDYLT</sequence>
<dbReference type="InterPro" id="IPR027417">
    <property type="entry name" value="P-loop_NTPase"/>
</dbReference>
<name>A0AAP5II65_9CYAN</name>
<dbReference type="GO" id="GO:0009307">
    <property type="term" value="P:DNA restriction-modification system"/>
    <property type="evidence" value="ECO:0007669"/>
    <property type="project" value="InterPro"/>
</dbReference>
<reference evidence="3" key="1">
    <citation type="journal article" date="2021" name="Science">
        <title>Hunting the eagle killer: A cyanobacterial neurotoxin causes vacuolar myelinopathy.</title>
        <authorList>
            <person name="Breinlinger S."/>
            <person name="Phillips T.J."/>
            <person name="Haram B.N."/>
            <person name="Mares J."/>
            <person name="Martinez Yerena J.A."/>
            <person name="Hrouzek P."/>
            <person name="Sobotka R."/>
            <person name="Henderson W.M."/>
            <person name="Schmieder P."/>
            <person name="Williams S.M."/>
            <person name="Lauderdale J.D."/>
            <person name="Wilde H.D."/>
            <person name="Gerrin W."/>
            <person name="Kust A."/>
            <person name="Washington J.W."/>
            <person name="Wagner C."/>
            <person name="Geier B."/>
            <person name="Liebeke M."/>
            <person name="Enke H."/>
            <person name="Niedermeyer T.H.J."/>
            <person name="Wilde S.B."/>
        </authorList>
    </citation>
    <scope>NUCLEOTIDE SEQUENCE [LARGE SCALE GENOMIC DNA]</scope>
    <source>
        <strain evidence="3">Thurmond2011</strain>
    </source>
</reference>
<keyword evidence="2" id="KW-0540">Nuclease</keyword>
<gene>
    <name evidence="2" type="ORF">G7B40_037835</name>
</gene>
<comment type="caution">
    <text evidence="2">The sequence shown here is derived from an EMBL/GenBank/DDBJ whole genome shotgun (WGS) entry which is preliminary data.</text>
</comment>
<evidence type="ECO:0000259" key="1">
    <source>
        <dbReference type="Pfam" id="PF04471"/>
    </source>
</evidence>
<organism evidence="2 3">
    <name type="scientific">Aetokthonos hydrillicola Thurmond2011</name>
    <dbReference type="NCBI Taxonomy" id="2712845"/>
    <lineage>
        <taxon>Bacteria</taxon>
        <taxon>Bacillati</taxon>
        <taxon>Cyanobacteriota</taxon>
        <taxon>Cyanophyceae</taxon>
        <taxon>Nostocales</taxon>
        <taxon>Hapalosiphonaceae</taxon>
        <taxon>Aetokthonos</taxon>
    </lineage>
</organism>
<protein>
    <submittedName>
        <fullName evidence="2">Restriction endonuclease</fullName>
    </submittedName>
</protein>
<dbReference type="InterPro" id="IPR011335">
    <property type="entry name" value="Restrct_endonuc-II-like"/>
</dbReference>
<dbReference type="AlphaFoldDB" id="A0AAP5II65"/>
<evidence type="ECO:0000313" key="3">
    <source>
        <dbReference type="Proteomes" id="UP000667802"/>
    </source>
</evidence>
<feature type="domain" description="Restriction endonuclease type IV Mrr" evidence="1">
    <location>
        <begin position="22"/>
        <end position="135"/>
    </location>
</feature>
<keyword evidence="2" id="KW-0255">Endonuclease</keyword>
<dbReference type="SUPFAM" id="SSF52980">
    <property type="entry name" value="Restriction endonuclease-like"/>
    <property type="match status" value="1"/>
</dbReference>
<dbReference type="Gene3D" id="3.40.50.300">
    <property type="entry name" value="P-loop containing nucleotide triphosphate hydrolases"/>
    <property type="match status" value="1"/>
</dbReference>
<dbReference type="GO" id="GO:0004519">
    <property type="term" value="F:endonuclease activity"/>
    <property type="evidence" value="ECO:0007669"/>
    <property type="project" value="UniProtKB-KW"/>
</dbReference>
<dbReference type="SUPFAM" id="SSF52540">
    <property type="entry name" value="P-loop containing nucleoside triphosphate hydrolases"/>
    <property type="match status" value="1"/>
</dbReference>
<accession>A0AAP5II65</accession>
<dbReference type="Pfam" id="PF04471">
    <property type="entry name" value="Mrr_cat"/>
    <property type="match status" value="1"/>
</dbReference>
<keyword evidence="2" id="KW-0378">Hydrolase</keyword>
<proteinExistence type="predicted"/>
<dbReference type="EMBL" id="JAALHA020000032">
    <property type="protein sequence ID" value="MDR9900270.1"/>
    <property type="molecule type" value="Genomic_DNA"/>
</dbReference>
<keyword evidence="3" id="KW-1185">Reference proteome</keyword>
<dbReference type="RefSeq" id="WP_208340667.1">
    <property type="nucleotide sequence ID" value="NZ_CAWQFN010000717.1"/>
</dbReference>